<dbReference type="Proteomes" id="UP000541033">
    <property type="component" value="Unassembled WGS sequence"/>
</dbReference>
<keyword evidence="13" id="KW-1185">Reference proteome</keyword>
<dbReference type="Gene3D" id="1.10.3720.10">
    <property type="entry name" value="MetI-like"/>
    <property type="match status" value="1"/>
</dbReference>
<dbReference type="GO" id="GO:0005886">
    <property type="term" value="C:plasma membrane"/>
    <property type="evidence" value="ECO:0007669"/>
    <property type="project" value="UniProtKB-SubCell"/>
</dbReference>
<comment type="caution">
    <text evidence="12">The sequence shown here is derived from an EMBL/GenBank/DDBJ whole genome shotgun (WGS) entry which is preliminary data.</text>
</comment>
<feature type="transmembrane region" description="Helical" evidence="10">
    <location>
        <begin position="150"/>
        <end position="180"/>
    </location>
</feature>
<keyword evidence="8 10" id="KW-1133">Transmembrane helix</keyword>
<dbReference type="PROSITE" id="PS50928">
    <property type="entry name" value="ABC_TM1"/>
    <property type="match status" value="1"/>
</dbReference>
<dbReference type="RefSeq" id="WP_167151961.1">
    <property type="nucleotide sequence ID" value="NZ_JAAMOX010000003.1"/>
</dbReference>
<dbReference type="AlphaFoldDB" id="A0A7X5TTX1"/>
<keyword evidence="5 10" id="KW-1003">Cell membrane</keyword>
<dbReference type="NCBIfam" id="TIGR00974">
    <property type="entry name" value="3a0107s02c"/>
    <property type="match status" value="1"/>
</dbReference>
<evidence type="ECO:0000256" key="6">
    <source>
        <dbReference type="ARBA" id="ARBA00022592"/>
    </source>
</evidence>
<feature type="transmembrane region" description="Helical" evidence="10">
    <location>
        <begin position="67"/>
        <end position="91"/>
    </location>
</feature>
<dbReference type="Pfam" id="PF00528">
    <property type="entry name" value="BPD_transp_1"/>
    <property type="match status" value="1"/>
</dbReference>
<dbReference type="GO" id="GO:0005315">
    <property type="term" value="F:phosphate transmembrane transporter activity"/>
    <property type="evidence" value="ECO:0007669"/>
    <property type="project" value="InterPro"/>
</dbReference>
<name>A0A7X5TTX1_9MICO</name>
<organism evidence="12 13">
    <name type="scientific">Lysinibacter cavernae</name>
    <dbReference type="NCBI Taxonomy" id="1640652"/>
    <lineage>
        <taxon>Bacteria</taxon>
        <taxon>Bacillati</taxon>
        <taxon>Actinomycetota</taxon>
        <taxon>Actinomycetes</taxon>
        <taxon>Micrococcales</taxon>
        <taxon>Microbacteriaceae</taxon>
        <taxon>Lysinibacter</taxon>
    </lineage>
</organism>
<evidence type="ECO:0000256" key="10">
    <source>
        <dbReference type="RuleBase" id="RU363043"/>
    </source>
</evidence>
<keyword evidence="7 10" id="KW-0812">Transmembrane</keyword>
<dbReference type="CDD" id="cd06261">
    <property type="entry name" value="TM_PBP2"/>
    <property type="match status" value="1"/>
</dbReference>
<evidence type="ECO:0000256" key="4">
    <source>
        <dbReference type="ARBA" id="ARBA00022448"/>
    </source>
</evidence>
<comment type="subcellular location">
    <subcellularLocation>
        <location evidence="2 10">Cell membrane</location>
        <topology evidence="2 10">Multi-pass membrane protein</topology>
    </subcellularLocation>
</comment>
<evidence type="ECO:0000256" key="8">
    <source>
        <dbReference type="ARBA" id="ARBA00022989"/>
    </source>
</evidence>
<comment type="function">
    <text evidence="1">Part of the binding-protein-dependent transport system for phosphate; probably responsible for the translocation of the substrate across the membrane.</text>
</comment>
<keyword evidence="6" id="KW-0592">Phosphate transport</keyword>
<evidence type="ECO:0000256" key="2">
    <source>
        <dbReference type="ARBA" id="ARBA00004651"/>
    </source>
</evidence>
<gene>
    <name evidence="12" type="ORF">FHX76_002986</name>
</gene>
<protein>
    <recommendedName>
        <fullName evidence="10">Phosphate transport system permease protein PstA</fullName>
    </recommendedName>
</protein>
<dbReference type="InterPro" id="IPR051408">
    <property type="entry name" value="Phosphate_transprt_permease"/>
</dbReference>
<feature type="transmembrane region" description="Helical" evidence="10">
    <location>
        <begin position="298"/>
        <end position="316"/>
    </location>
</feature>
<evidence type="ECO:0000256" key="9">
    <source>
        <dbReference type="ARBA" id="ARBA00023136"/>
    </source>
</evidence>
<evidence type="ECO:0000259" key="11">
    <source>
        <dbReference type="PROSITE" id="PS50928"/>
    </source>
</evidence>
<dbReference type="InterPro" id="IPR035906">
    <property type="entry name" value="MetI-like_sf"/>
</dbReference>
<reference evidence="12 13" key="1">
    <citation type="submission" date="2020-02" db="EMBL/GenBank/DDBJ databases">
        <title>Sequencing the genomes of 1000 actinobacteria strains.</title>
        <authorList>
            <person name="Klenk H.-P."/>
        </authorList>
    </citation>
    <scope>NUCLEOTIDE SEQUENCE [LARGE SCALE GENOMIC DNA]</scope>
    <source>
        <strain evidence="12 13">DSM 27960</strain>
    </source>
</reference>
<feature type="transmembrane region" description="Helical" evidence="10">
    <location>
        <begin position="345"/>
        <end position="367"/>
    </location>
</feature>
<feature type="transmembrane region" description="Helical" evidence="10">
    <location>
        <begin position="27"/>
        <end position="47"/>
    </location>
</feature>
<dbReference type="PANTHER" id="PTHR42922:SF1">
    <property type="entry name" value="PHOSPHATE TRANSPORT SYSTEM PERMEASE PROTEIN PSTA"/>
    <property type="match status" value="1"/>
</dbReference>
<dbReference type="InterPro" id="IPR005672">
    <property type="entry name" value="Phosphate_PstA"/>
</dbReference>
<dbReference type="EMBL" id="JAAMOX010000003">
    <property type="protein sequence ID" value="NIH55071.1"/>
    <property type="molecule type" value="Genomic_DNA"/>
</dbReference>
<keyword evidence="9 10" id="KW-0472">Membrane</keyword>
<proteinExistence type="inferred from homology"/>
<dbReference type="SUPFAM" id="SSF161098">
    <property type="entry name" value="MetI-like"/>
    <property type="match status" value="1"/>
</dbReference>
<evidence type="ECO:0000256" key="7">
    <source>
        <dbReference type="ARBA" id="ARBA00022692"/>
    </source>
</evidence>
<feature type="transmembrane region" description="Helical" evidence="10">
    <location>
        <begin position="225"/>
        <end position="242"/>
    </location>
</feature>
<comment type="similarity">
    <text evidence="3 10">Belongs to the binding-protein-dependent transport system permease family. CysTW subfamily.</text>
</comment>
<evidence type="ECO:0000313" key="12">
    <source>
        <dbReference type="EMBL" id="NIH55071.1"/>
    </source>
</evidence>
<feature type="transmembrane region" description="Helical" evidence="10">
    <location>
        <begin position="192"/>
        <end position="219"/>
    </location>
</feature>
<dbReference type="GO" id="GO:0035435">
    <property type="term" value="P:phosphate ion transmembrane transport"/>
    <property type="evidence" value="ECO:0007669"/>
    <property type="project" value="InterPro"/>
</dbReference>
<feature type="domain" description="ABC transmembrane type-1" evidence="11">
    <location>
        <begin position="155"/>
        <end position="363"/>
    </location>
</feature>
<evidence type="ECO:0000313" key="13">
    <source>
        <dbReference type="Proteomes" id="UP000541033"/>
    </source>
</evidence>
<evidence type="ECO:0000256" key="1">
    <source>
        <dbReference type="ARBA" id="ARBA00003510"/>
    </source>
</evidence>
<dbReference type="PANTHER" id="PTHR42922">
    <property type="entry name" value="PHOSPHATE TRANSPORT SYSTEM PERMEASE PROTEIN PSTA"/>
    <property type="match status" value="1"/>
</dbReference>
<feature type="transmembrane region" description="Helical" evidence="10">
    <location>
        <begin position="103"/>
        <end position="130"/>
    </location>
</feature>
<keyword evidence="4" id="KW-0813">Transport</keyword>
<evidence type="ECO:0000256" key="3">
    <source>
        <dbReference type="ARBA" id="ARBA00007069"/>
    </source>
</evidence>
<accession>A0A7X5TTX1</accession>
<sequence>MTTATLHLTKAASNPLTAGKLPRWAPWVLLASSLLVSALLFLLVSVASGVDAPADDAATGSTAGGGVNLFGIAVVAAVLYTVLIVVFAWLAEGRRRAVDRLMTTLIVGAFLLALVPLISLLWTVVAGGLARFDVSFFSNSMRNVTGEGGGAIHAIMGTLEITGLAALISVPIGLFTSIYLVEYGRGWLAKAITFFVDVMTGIPSIVAGLFAFALFAIFFGPGVRMGFGGAVALSVLMIPVVVRSSEEMLKLVPNELREASYALGVPKWLTISKVVLPTAVAGITTGVMISISRVIGETAPLLIIAGFTTSMNYNMFDGPVMTLPVFVYNSYANPGTDVGAYLDRAWAGALTLIVIVMLLNLGARLIAKAFSPKLAR</sequence>
<dbReference type="InterPro" id="IPR000515">
    <property type="entry name" value="MetI-like"/>
</dbReference>
<evidence type="ECO:0000256" key="5">
    <source>
        <dbReference type="ARBA" id="ARBA00022475"/>
    </source>
</evidence>